<feature type="region of interest" description="Disordered" evidence="1">
    <location>
        <begin position="151"/>
        <end position="189"/>
    </location>
</feature>
<protein>
    <submittedName>
        <fullName evidence="2">Uncharacterized protein</fullName>
    </submittedName>
</protein>
<feature type="compositionally biased region" description="Low complexity" evidence="1">
    <location>
        <begin position="159"/>
        <end position="168"/>
    </location>
</feature>
<dbReference type="AlphaFoldDB" id="A0A8J4FUN3"/>
<dbReference type="OrthoDB" id="540650at2759"/>
<name>A0A8J4FUN3_9CHLO</name>
<evidence type="ECO:0000256" key="1">
    <source>
        <dbReference type="SAM" id="MobiDB-lite"/>
    </source>
</evidence>
<organism evidence="2 3">
    <name type="scientific">Volvox reticuliferus</name>
    <dbReference type="NCBI Taxonomy" id="1737510"/>
    <lineage>
        <taxon>Eukaryota</taxon>
        <taxon>Viridiplantae</taxon>
        <taxon>Chlorophyta</taxon>
        <taxon>core chlorophytes</taxon>
        <taxon>Chlorophyceae</taxon>
        <taxon>CS clade</taxon>
        <taxon>Chlamydomonadales</taxon>
        <taxon>Volvocaceae</taxon>
        <taxon>Volvox</taxon>
    </lineage>
</organism>
<proteinExistence type="predicted"/>
<keyword evidence="3" id="KW-1185">Reference proteome</keyword>
<feature type="non-terminal residue" evidence="2">
    <location>
        <position position="1"/>
    </location>
</feature>
<dbReference type="Proteomes" id="UP000747110">
    <property type="component" value="Unassembled WGS sequence"/>
</dbReference>
<feature type="compositionally biased region" description="Basic and acidic residues" evidence="1">
    <location>
        <begin position="169"/>
        <end position="178"/>
    </location>
</feature>
<feature type="compositionally biased region" description="Low complexity" evidence="1">
    <location>
        <begin position="261"/>
        <end position="275"/>
    </location>
</feature>
<comment type="caution">
    <text evidence="2">The sequence shown here is derived from an EMBL/GenBank/DDBJ whole genome shotgun (WGS) entry which is preliminary data.</text>
</comment>
<evidence type="ECO:0000313" key="3">
    <source>
        <dbReference type="Proteomes" id="UP000747110"/>
    </source>
</evidence>
<dbReference type="EMBL" id="BNCP01000040">
    <property type="protein sequence ID" value="GIL87590.1"/>
    <property type="molecule type" value="Genomic_DNA"/>
</dbReference>
<evidence type="ECO:0000313" key="2">
    <source>
        <dbReference type="EMBL" id="GIL87590.1"/>
    </source>
</evidence>
<gene>
    <name evidence="2" type="ORF">Vretifemale_15642</name>
</gene>
<feature type="non-terminal residue" evidence="2">
    <location>
        <position position="294"/>
    </location>
</feature>
<reference evidence="2" key="1">
    <citation type="journal article" date="2021" name="Proc. Natl. Acad. Sci. U.S.A.">
        <title>Three genomes in the algal genus Volvox reveal the fate of a haploid sex-determining region after a transition to homothallism.</title>
        <authorList>
            <person name="Yamamoto K."/>
            <person name="Hamaji T."/>
            <person name="Kawai-Toyooka H."/>
            <person name="Matsuzaki R."/>
            <person name="Takahashi F."/>
            <person name="Nishimura Y."/>
            <person name="Kawachi M."/>
            <person name="Noguchi H."/>
            <person name="Minakuchi Y."/>
            <person name="Umen J.G."/>
            <person name="Toyoda A."/>
            <person name="Nozaki H."/>
        </authorList>
    </citation>
    <scope>NUCLEOTIDE SEQUENCE</scope>
    <source>
        <strain evidence="2">NIES-3786</strain>
    </source>
</reference>
<sequence length="294" mass="32066">DRVLTVQVYYKNSVRGYVSPFPPYDNSTFAVEDADNINTAIRQMENVGATDTWLYGWLVSFISDSLELADVQDSDVVPRRAWVAQLLGVTGVSVLVDMEVHIHVPNVVHMGLIRNYLIYVSAMTTNASFLVSELSTKLGFDLRAHSRASNATQKVTATSSSGKGSSRRSQLELRKERTTSAAETPKDAGAPSLWHSVVSDLFFEIIDQQYRAALQPLHSSTRLRFGSTVFRGRSETSTMANSTTTVLAAVGKTPRSSAGYGSNDGSRSSNSSGDDLQPALQSAIRRRALPQAQI</sequence>
<accession>A0A8J4FUN3</accession>
<feature type="region of interest" description="Disordered" evidence="1">
    <location>
        <begin position="250"/>
        <end position="294"/>
    </location>
</feature>